<keyword evidence="5" id="KW-1185">Reference proteome</keyword>
<feature type="compositionally biased region" description="Low complexity" evidence="1">
    <location>
        <begin position="23"/>
        <end position="38"/>
    </location>
</feature>
<dbReference type="EMBL" id="RFFH01000006">
    <property type="protein sequence ID" value="RMI31895.1"/>
    <property type="molecule type" value="Genomic_DNA"/>
</dbReference>
<organism evidence="4 5">
    <name type="scientific">Nocardia stercoris</name>
    <dbReference type="NCBI Taxonomy" id="2483361"/>
    <lineage>
        <taxon>Bacteria</taxon>
        <taxon>Bacillati</taxon>
        <taxon>Actinomycetota</taxon>
        <taxon>Actinomycetes</taxon>
        <taxon>Mycobacteriales</taxon>
        <taxon>Nocardiaceae</taxon>
        <taxon>Nocardia</taxon>
    </lineage>
</organism>
<protein>
    <recommendedName>
        <fullName evidence="3">Septum formation-related domain-containing protein</fullName>
    </recommendedName>
</protein>
<name>A0A3M2L7K8_9NOCA</name>
<feature type="transmembrane region" description="Helical" evidence="2">
    <location>
        <begin position="91"/>
        <end position="114"/>
    </location>
</feature>
<evidence type="ECO:0000313" key="5">
    <source>
        <dbReference type="Proteomes" id="UP000279275"/>
    </source>
</evidence>
<feature type="transmembrane region" description="Helical" evidence="2">
    <location>
        <begin position="55"/>
        <end position="79"/>
    </location>
</feature>
<evidence type="ECO:0000313" key="4">
    <source>
        <dbReference type="EMBL" id="RMI31895.1"/>
    </source>
</evidence>
<keyword evidence="2" id="KW-0812">Transmembrane</keyword>
<reference evidence="4 5" key="1">
    <citation type="submission" date="2018-10" db="EMBL/GenBank/DDBJ databases">
        <title>Isolation from cow dung.</title>
        <authorList>
            <person name="Ling L."/>
        </authorList>
    </citation>
    <scope>NUCLEOTIDE SEQUENCE [LARGE SCALE GENOMIC DNA]</scope>
    <source>
        <strain evidence="4 5">NEAU-LL90</strain>
    </source>
</reference>
<evidence type="ECO:0000259" key="3">
    <source>
        <dbReference type="Pfam" id="PF13845"/>
    </source>
</evidence>
<dbReference type="RefSeq" id="WP_122189024.1">
    <property type="nucleotide sequence ID" value="NZ_RFFH01000006.1"/>
</dbReference>
<dbReference type="AlphaFoldDB" id="A0A3M2L7K8"/>
<feature type="compositionally biased region" description="Pro residues" evidence="1">
    <location>
        <begin position="1"/>
        <end position="10"/>
    </location>
</feature>
<proteinExistence type="predicted"/>
<accession>A0A3M2L7K8</accession>
<evidence type="ECO:0000256" key="1">
    <source>
        <dbReference type="SAM" id="MobiDB-lite"/>
    </source>
</evidence>
<sequence length="247" mass="26197">MYPNQQPPQGYPQQGGPYPPAGQPQQPWGQPAYGQAPGYPAPGYPPGQQGKMNGFAVASFIFGLIGGCGLSLIFGLVALGQIRSRGQRGRGLAIAGMLLTLVWVAVGAIGVFYIRAHEPSRDASGSVTTGGTQQVTDLHVGDCVDGIQEAVRVTDVKVLPCTEPHDGEVISTFNLPGTWVSSTDAETQADTKCTDNIEKALANSPALDDLRIFYYYPANKKQFDLDSSVSCLVKNDNGSKLTAKVPR</sequence>
<dbReference type="InterPro" id="IPR026004">
    <property type="entry name" value="Septum_form"/>
</dbReference>
<feature type="region of interest" description="Disordered" evidence="1">
    <location>
        <begin position="1"/>
        <end position="45"/>
    </location>
</feature>
<keyword evidence="2" id="KW-0472">Membrane</keyword>
<dbReference type="Pfam" id="PF13845">
    <property type="entry name" value="Septum_form"/>
    <property type="match status" value="1"/>
</dbReference>
<evidence type="ECO:0000256" key="2">
    <source>
        <dbReference type="SAM" id="Phobius"/>
    </source>
</evidence>
<gene>
    <name evidence="4" type="ORF">EBN03_17140</name>
</gene>
<keyword evidence="2" id="KW-1133">Transmembrane helix</keyword>
<feature type="domain" description="Septum formation-related" evidence="3">
    <location>
        <begin position="124"/>
        <end position="217"/>
    </location>
</feature>
<dbReference type="Proteomes" id="UP000279275">
    <property type="component" value="Unassembled WGS sequence"/>
</dbReference>
<dbReference type="OrthoDB" id="3628931at2"/>
<comment type="caution">
    <text evidence="4">The sequence shown here is derived from an EMBL/GenBank/DDBJ whole genome shotgun (WGS) entry which is preliminary data.</text>
</comment>
<dbReference type="SUPFAM" id="SSF81995">
    <property type="entry name" value="beta-sandwich domain of Sec23/24"/>
    <property type="match status" value="1"/>
</dbReference>